<name>A0A0M4LFK8_9HYPH</name>
<protein>
    <submittedName>
        <fullName evidence="1">Uncharacterized protein</fullName>
    </submittedName>
</protein>
<dbReference type="KEGG" id="banc:PU02_0218"/>
<organism evidence="1 2">
    <name type="scientific">Bartonella ancashensis</name>
    <dbReference type="NCBI Taxonomy" id="1318743"/>
    <lineage>
        <taxon>Bacteria</taxon>
        <taxon>Pseudomonadati</taxon>
        <taxon>Pseudomonadota</taxon>
        <taxon>Alphaproteobacteria</taxon>
        <taxon>Hyphomicrobiales</taxon>
        <taxon>Bartonellaceae</taxon>
        <taxon>Bartonella</taxon>
    </lineage>
</organism>
<evidence type="ECO:0000313" key="1">
    <source>
        <dbReference type="EMBL" id="ALE03032.1"/>
    </source>
</evidence>
<reference evidence="1 2" key="1">
    <citation type="journal article" date="2015" name="Genome Announc.">
        <title>Complete Genome Sequence of Bartonella ancashensis Strain 20.00, Isolated from the Blood of a Patient with Verruga Peruana.</title>
        <authorList>
            <person name="Hang J."/>
            <person name="Mullins K.E."/>
            <person name="Clifford R.J."/>
            <person name="Onmus-Leone F."/>
            <person name="Yang Y."/>
            <person name="Jiang J."/>
            <person name="Leguia M."/>
            <person name="Kasper M.R."/>
            <person name="Maguina C."/>
            <person name="Lesho E.P."/>
            <person name="Jarman R.G."/>
            <person name="Richards A.L."/>
            <person name="Blazes D."/>
        </authorList>
    </citation>
    <scope>NUCLEOTIDE SEQUENCE [LARGE SCALE GENOMIC DNA]</scope>
    <source>
        <strain evidence="1 2">20.00</strain>
    </source>
</reference>
<sequence length="39" mass="4343">MLLIYGENTVFLSSVIDKIPISLRLSIKSFVFVVQTAIS</sequence>
<dbReference type="Proteomes" id="UP000057213">
    <property type="component" value="Chromosome"/>
</dbReference>
<gene>
    <name evidence="1" type="ORF">PU02_0218</name>
</gene>
<dbReference type="PATRIC" id="fig|1318743.3.peg.227"/>
<keyword evidence="2" id="KW-1185">Reference proteome</keyword>
<accession>A0A0M4LFK8</accession>
<evidence type="ECO:0000313" key="2">
    <source>
        <dbReference type="Proteomes" id="UP000057213"/>
    </source>
</evidence>
<dbReference type="AlphaFoldDB" id="A0A0M4LFK8"/>
<dbReference type="EMBL" id="CP010401">
    <property type="protein sequence ID" value="ALE03032.1"/>
    <property type="molecule type" value="Genomic_DNA"/>
</dbReference>
<proteinExistence type="predicted"/>